<accession>A0A895XN92</accession>
<evidence type="ECO:0000259" key="1">
    <source>
        <dbReference type="Pfam" id="PF19575"/>
    </source>
</evidence>
<keyword evidence="3" id="KW-1185">Reference proteome</keyword>
<dbReference type="KEGG" id="nav:JQS30_06720"/>
<name>A0A895XN92_9ACTN</name>
<feature type="domain" description="Helix-turn-helix" evidence="1">
    <location>
        <begin position="11"/>
        <end position="70"/>
    </location>
</feature>
<organism evidence="2 3">
    <name type="scientific">Natronoglycomyces albus</name>
    <dbReference type="NCBI Taxonomy" id="2811108"/>
    <lineage>
        <taxon>Bacteria</taxon>
        <taxon>Bacillati</taxon>
        <taxon>Actinomycetota</taxon>
        <taxon>Actinomycetes</taxon>
        <taxon>Glycomycetales</taxon>
        <taxon>Glycomycetaceae</taxon>
        <taxon>Natronoglycomyces</taxon>
    </lineage>
</organism>
<reference evidence="2" key="1">
    <citation type="submission" date="2021-02" db="EMBL/GenBank/DDBJ databases">
        <title>Natronoglycomyces albus gen. nov., sp. nov, a haloalkaliphilic actinobacterium from a soda solonchak soil.</title>
        <authorList>
            <person name="Sorokin D.Y."/>
            <person name="Khijniak T.V."/>
            <person name="Zakharycheva A.P."/>
            <person name="Boueva O.V."/>
            <person name="Ariskina E.V."/>
            <person name="Hahnke R.L."/>
            <person name="Bunk B."/>
            <person name="Sproer C."/>
            <person name="Schumann P."/>
            <person name="Evtushenko L.I."/>
            <person name="Kublanov I.V."/>
        </authorList>
    </citation>
    <scope>NUCLEOTIDE SEQUENCE</scope>
    <source>
        <strain evidence="2">DSM 106290</strain>
    </source>
</reference>
<dbReference type="AlphaFoldDB" id="A0A895XN92"/>
<evidence type="ECO:0000313" key="3">
    <source>
        <dbReference type="Proteomes" id="UP000662939"/>
    </source>
</evidence>
<evidence type="ECO:0000313" key="2">
    <source>
        <dbReference type="EMBL" id="QSB06587.1"/>
    </source>
</evidence>
<dbReference type="RefSeq" id="WP_213172599.1">
    <property type="nucleotide sequence ID" value="NZ_CP070496.1"/>
</dbReference>
<dbReference type="EMBL" id="CP070496">
    <property type="protein sequence ID" value="QSB06587.1"/>
    <property type="molecule type" value="Genomic_DNA"/>
</dbReference>
<dbReference type="InterPro" id="IPR045745">
    <property type="entry name" value="HTH_58_Actinobacteria-type"/>
</dbReference>
<sequence length="71" mass="8050">MSPTDTSGSYRGRQVIGQQRKELTDQVVADYLDGRSVRQIANTIGRSYGFVHRLLREAGVEMRSRGGPRRR</sequence>
<dbReference type="Gene3D" id="1.10.10.60">
    <property type="entry name" value="Homeodomain-like"/>
    <property type="match status" value="1"/>
</dbReference>
<gene>
    <name evidence="2" type="ORF">JQS30_06720</name>
</gene>
<dbReference type="Proteomes" id="UP000662939">
    <property type="component" value="Chromosome"/>
</dbReference>
<dbReference type="Pfam" id="PF19575">
    <property type="entry name" value="HTH_58"/>
    <property type="match status" value="1"/>
</dbReference>
<proteinExistence type="predicted"/>
<protein>
    <submittedName>
        <fullName evidence="2">Transcriptional regulator</fullName>
    </submittedName>
</protein>